<gene>
    <name evidence="1" type="ORF">GBAR_LOCUS24766</name>
</gene>
<keyword evidence="2" id="KW-1185">Reference proteome</keyword>
<dbReference type="AlphaFoldDB" id="A0AA35TB03"/>
<accession>A0AA35TB03</accession>
<evidence type="ECO:0000313" key="2">
    <source>
        <dbReference type="Proteomes" id="UP001174909"/>
    </source>
</evidence>
<protein>
    <submittedName>
        <fullName evidence="1">Uncharacterized protein</fullName>
    </submittedName>
</protein>
<dbReference type="Proteomes" id="UP001174909">
    <property type="component" value="Unassembled WGS sequence"/>
</dbReference>
<dbReference type="EMBL" id="CASHTH010003417">
    <property type="protein sequence ID" value="CAI8044683.1"/>
    <property type="molecule type" value="Genomic_DNA"/>
</dbReference>
<organism evidence="1 2">
    <name type="scientific">Geodia barretti</name>
    <name type="common">Barrett's horny sponge</name>
    <dbReference type="NCBI Taxonomy" id="519541"/>
    <lineage>
        <taxon>Eukaryota</taxon>
        <taxon>Metazoa</taxon>
        <taxon>Porifera</taxon>
        <taxon>Demospongiae</taxon>
        <taxon>Heteroscleromorpha</taxon>
        <taxon>Tetractinellida</taxon>
        <taxon>Astrophorina</taxon>
        <taxon>Geodiidae</taxon>
        <taxon>Geodia</taxon>
    </lineage>
</organism>
<name>A0AA35TB03_GEOBA</name>
<sequence>MRYIGTPSGVFVLAPATTTFDWSWGHSYSFRFQSLYLEVLHDTSSCLGVYPLALRHSPGVRGTPAPHPCQQYEQWQRYSPHDVDRHLTDDIYQRSMYLLHTGNYFNVVGSIRKN</sequence>
<reference evidence="1" key="1">
    <citation type="submission" date="2023-03" db="EMBL/GenBank/DDBJ databases">
        <authorList>
            <person name="Steffen K."/>
            <person name="Cardenas P."/>
        </authorList>
    </citation>
    <scope>NUCLEOTIDE SEQUENCE</scope>
</reference>
<evidence type="ECO:0000313" key="1">
    <source>
        <dbReference type="EMBL" id="CAI8044683.1"/>
    </source>
</evidence>
<proteinExistence type="predicted"/>
<comment type="caution">
    <text evidence="1">The sequence shown here is derived from an EMBL/GenBank/DDBJ whole genome shotgun (WGS) entry which is preliminary data.</text>
</comment>